<dbReference type="SUPFAM" id="SSF52218">
    <property type="entry name" value="Flavoproteins"/>
    <property type="match status" value="1"/>
</dbReference>
<evidence type="ECO:0000313" key="16">
    <source>
        <dbReference type="Proteomes" id="UP001595387"/>
    </source>
</evidence>
<dbReference type="Pfam" id="PF00667">
    <property type="entry name" value="FAD_binding_1"/>
    <property type="match status" value="1"/>
</dbReference>
<comment type="cofactor">
    <cofactor evidence="2">
        <name>FAD</name>
        <dbReference type="ChEBI" id="CHEBI:57692"/>
    </cofactor>
</comment>
<reference evidence="16" key="1">
    <citation type="journal article" date="2019" name="Int. J. Syst. Evol. Microbiol.">
        <title>The Global Catalogue of Microorganisms (GCM) 10K type strain sequencing project: providing services to taxonomists for standard genome sequencing and annotation.</title>
        <authorList>
            <consortium name="The Broad Institute Genomics Platform"/>
            <consortium name="The Broad Institute Genome Sequencing Center for Infectious Disease"/>
            <person name="Wu L."/>
            <person name="Ma J."/>
        </authorList>
    </citation>
    <scope>NUCLEOTIDE SEQUENCE [LARGE SCALE GENOMIC DNA]</scope>
    <source>
        <strain evidence="16">KCTC 13193</strain>
    </source>
</reference>
<name>A0ABV7A3F3_9BACI</name>
<evidence type="ECO:0000256" key="10">
    <source>
        <dbReference type="ARBA" id="ARBA00023002"/>
    </source>
</evidence>
<evidence type="ECO:0000256" key="7">
    <source>
        <dbReference type="ARBA" id="ARBA00022827"/>
    </source>
</evidence>
<keyword evidence="16" id="KW-1185">Reference proteome</keyword>
<dbReference type="NCBIfam" id="TIGR01931">
    <property type="entry name" value="cysJ"/>
    <property type="match status" value="1"/>
</dbReference>
<dbReference type="EMBL" id="JBHRRZ010000005">
    <property type="protein sequence ID" value="MFC2947360.1"/>
    <property type="molecule type" value="Genomic_DNA"/>
</dbReference>
<dbReference type="InterPro" id="IPR003097">
    <property type="entry name" value="CysJ-like_FAD-binding"/>
</dbReference>
<keyword evidence="7" id="KW-0274">FAD</keyword>
<organism evidence="15 16">
    <name type="scientific">Virgibacillus sediminis</name>
    <dbReference type="NCBI Taxonomy" id="202260"/>
    <lineage>
        <taxon>Bacteria</taxon>
        <taxon>Bacillati</taxon>
        <taxon>Bacillota</taxon>
        <taxon>Bacilli</taxon>
        <taxon>Bacillales</taxon>
        <taxon>Bacillaceae</taxon>
        <taxon>Virgibacillus</taxon>
    </lineage>
</organism>
<dbReference type="Pfam" id="PF00175">
    <property type="entry name" value="NAD_binding_1"/>
    <property type="match status" value="1"/>
</dbReference>
<dbReference type="PIRSF" id="PIRSF000207">
    <property type="entry name" value="SiR-FP_CysJ"/>
    <property type="match status" value="1"/>
</dbReference>
<protein>
    <submittedName>
        <fullName evidence="15">Assimilatory sulfite reductase (NADPH) flavoprotein subunit</fullName>
        <ecNumber evidence="15">1.8.1.2</ecNumber>
    </submittedName>
</protein>
<evidence type="ECO:0000256" key="11">
    <source>
        <dbReference type="ARBA" id="ARBA00023192"/>
    </source>
</evidence>
<dbReference type="Gene3D" id="3.40.50.360">
    <property type="match status" value="1"/>
</dbReference>
<evidence type="ECO:0000259" key="13">
    <source>
        <dbReference type="PROSITE" id="PS50902"/>
    </source>
</evidence>
<keyword evidence="5" id="KW-0285">Flavoprotein</keyword>
<keyword evidence="4" id="KW-0028">Amino-acid biosynthesis</keyword>
<dbReference type="GO" id="GO:0004783">
    <property type="term" value="F:sulfite reductase (NADPH) activity"/>
    <property type="evidence" value="ECO:0007669"/>
    <property type="project" value="UniProtKB-EC"/>
</dbReference>
<dbReference type="InterPro" id="IPR008254">
    <property type="entry name" value="Flavodoxin/NO_synth"/>
</dbReference>
<evidence type="ECO:0000256" key="12">
    <source>
        <dbReference type="SAM" id="MobiDB-lite"/>
    </source>
</evidence>
<evidence type="ECO:0000256" key="4">
    <source>
        <dbReference type="ARBA" id="ARBA00022605"/>
    </source>
</evidence>
<evidence type="ECO:0000256" key="3">
    <source>
        <dbReference type="ARBA" id="ARBA00022448"/>
    </source>
</evidence>
<dbReference type="PROSITE" id="PS51384">
    <property type="entry name" value="FAD_FR"/>
    <property type="match status" value="1"/>
</dbReference>
<dbReference type="InterPro" id="IPR001094">
    <property type="entry name" value="Flavdoxin-like"/>
</dbReference>
<dbReference type="PROSITE" id="PS50902">
    <property type="entry name" value="FLAVODOXIN_LIKE"/>
    <property type="match status" value="1"/>
</dbReference>
<proteinExistence type="predicted"/>
<dbReference type="InterPro" id="IPR017927">
    <property type="entry name" value="FAD-bd_FR_type"/>
</dbReference>
<dbReference type="Gene3D" id="2.40.30.10">
    <property type="entry name" value="Translation factors"/>
    <property type="match status" value="1"/>
</dbReference>
<dbReference type="InterPro" id="IPR017938">
    <property type="entry name" value="Riboflavin_synthase-like_b-brl"/>
</dbReference>
<gene>
    <name evidence="15" type="ORF">ACFODW_03140</name>
</gene>
<feature type="compositionally biased region" description="Polar residues" evidence="12">
    <location>
        <begin position="223"/>
        <end position="242"/>
    </location>
</feature>
<dbReference type="InterPro" id="IPR001709">
    <property type="entry name" value="Flavoprot_Pyr_Nucl_cyt_Rdtase"/>
</dbReference>
<dbReference type="SUPFAM" id="SSF63380">
    <property type="entry name" value="Riboflavin synthase domain-like"/>
    <property type="match status" value="1"/>
</dbReference>
<dbReference type="CDD" id="cd06199">
    <property type="entry name" value="SiR"/>
    <property type="match status" value="1"/>
</dbReference>
<sequence>MQLQVSNSPFSKEQSEDLNRILPTLTETQRIWLSGYLAVPKQADAGVAATLESPPVSQPSTQQAAQVEQREVTILYGSETGNAQSLAKDLEEKVKKQDRKVKVAALDDFKPKDLKKVQDLLIVTATHGEGDPPDNAISFHEFLHSRKAPKLKDVRFSVLSLGDESYEFFCQTGKEFDKRLEELGGERLYDRVDCDVDFDEPASEWIDGVIGELEKDNADAGSGTASAGQSDQDPSLTAGQPIYSRTNPFNAEVLENINLNAEGSNKETHHLELSLEGSNLEYEPGDSVGIFPKNDPALVEELIRELDWDAEESVPINKQGEVRSLREALLSNFEITRITKPLLKKAAELFNNDDLKEFLASEKDEDQKAYMDGRDLLDLVKDYPPKGIQPADLIGILRKMPARLYSICSSYQANPDEVHLAIGRVSYHSNGRERIGVCSGQCAERVEPGETLPIYIQKNENFKFPTDGDTPVIMVGPGTGVAPFRSYLEELEELEVEGKTWLFYGDQHFTTDFLYQVEWQNWLKNGVLTKMDVAFSRDTEEKVYVQHRMLESSAELYQWIQEGANVYVCGDEKKMAQDVHDTLLEIFQKEGNMSAEQANDLLKEMRQQKRYQRDVY</sequence>
<feature type="region of interest" description="Disordered" evidence="12">
    <location>
        <begin position="216"/>
        <end position="242"/>
    </location>
</feature>
<keyword evidence="6" id="KW-0288">FMN</keyword>
<dbReference type="InterPro" id="IPR001433">
    <property type="entry name" value="OxRdtase_FAD/NAD-bd"/>
</dbReference>
<comment type="cofactor">
    <cofactor evidence="1">
        <name>FMN</name>
        <dbReference type="ChEBI" id="CHEBI:58210"/>
    </cofactor>
</comment>
<dbReference type="InterPro" id="IPR023173">
    <property type="entry name" value="NADPH_Cyt_P450_Rdtase_alpha"/>
</dbReference>
<dbReference type="PANTHER" id="PTHR19384">
    <property type="entry name" value="NITRIC OXIDE SYNTHASE-RELATED"/>
    <property type="match status" value="1"/>
</dbReference>
<accession>A0ABV7A3F3</accession>
<dbReference type="Gene3D" id="1.20.990.10">
    <property type="entry name" value="NADPH-cytochrome p450 Reductase, Chain A, domain 3"/>
    <property type="match status" value="1"/>
</dbReference>
<evidence type="ECO:0000313" key="15">
    <source>
        <dbReference type="EMBL" id="MFC2947360.1"/>
    </source>
</evidence>
<keyword evidence="3" id="KW-0813">Transport</keyword>
<dbReference type="PANTHER" id="PTHR19384:SF128">
    <property type="entry name" value="NADPH OXIDOREDUCTASE A"/>
    <property type="match status" value="1"/>
</dbReference>
<dbReference type="Gene3D" id="3.40.50.80">
    <property type="entry name" value="Nucleotide-binding domain of ferredoxin-NADP reductase (FNR) module"/>
    <property type="match status" value="1"/>
</dbReference>
<comment type="caution">
    <text evidence="15">The sequence shown here is derived from an EMBL/GenBank/DDBJ whole genome shotgun (WGS) entry which is preliminary data.</text>
</comment>
<keyword evidence="9" id="KW-0249">Electron transport</keyword>
<evidence type="ECO:0000256" key="6">
    <source>
        <dbReference type="ARBA" id="ARBA00022643"/>
    </source>
</evidence>
<dbReference type="PRINTS" id="PR00369">
    <property type="entry name" value="FLAVODOXIN"/>
</dbReference>
<keyword evidence="11" id="KW-0198">Cysteine biosynthesis</keyword>
<dbReference type="SUPFAM" id="SSF52343">
    <property type="entry name" value="Ferredoxin reductase-like, C-terminal NADP-linked domain"/>
    <property type="match status" value="1"/>
</dbReference>
<evidence type="ECO:0000256" key="5">
    <source>
        <dbReference type="ARBA" id="ARBA00022630"/>
    </source>
</evidence>
<keyword evidence="8" id="KW-0521">NADP</keyword>
<dbReference type="Pfam" id="PF00258">
    <property type="entry name" value="Flavodoxin_1"/>
    <property type="match status" value="1"/>
</dbReference>
<evidence type="ECO:0000256" key="1">
    <source>
        <dbReference type="ARBA" id="ARBA00001917"/>
    </source>
</evidence>
<evidence type="ECO:0000256" key="9">
    <source>
        <dbReference type="ARBA" id="ARBA00022982"/>
    </source>
</evidence>
<evidence type="ECO:0000256" key="8">
    <source>
        <dbReference type="ARBA" id="ARBA00022857"/>
    </source>
</evidence>
<feature type="domain" description="Flavodoxin-like" evidence="13">
    <location>
        <begin position="72"/>
        <end position="210"/>
    </location>
</feature>
<dbReference type="Proteomes" id="UP001595387">
    <property type="component" value="Unassembled WGS sequence"/>
</dbReference>
<dbReference type="RefSeq" id="WP_390302854.1">
    <property type="nucleotide sequence ID" value="NZ_JBHRRZ010000005.1"/>
</dbReference>
<dbReference type="InterPro" id="IPR039261">
    <property type="entry name" value="FNR_nucleotide-bd"/>
</dbReference>
<keyword evidence="10 15" id="KW-0560">Oxidoreductase</keyword>
<dbReference type="EC" id="1.8.1.2" evidence="15"/>
<dbReference type="InterPro" id="IPR010199">
    <property type="entry name" value="CysJ"/>
</dbReference>
<feature type="domain" description="FAD-binding FR-type" evidence="14">
    <location>
        <begin position="246"/>
        <end position="465"/>
    </location>
</feature>
<evidence type="ECO:0000256" key="2">
    <source>
        <dbReference type="ARBA" id="ARBA00001974"/>
    </source>
</evidence>
<dbReference type="InterPro" id="IPR029039">
    <property type="entry name" value="Flavoprotein-like_sf"/>
</dbReference>
<dbReference type="PRINTS" id="PR00371">
    <property type="entry name" value="FPNCR"/>
</dbReference>
<evidence type="ECO:0000259" key="14">
    <source>
        <dbReference type="PROSITE" id="PS51384"/>
    </source>
</evidence>